<name>A0A2V1DER7_9PLEO</name>
<sequence>MLGIDYESSDEEELVIQKQTEAKSSAAAIVPATTSPPASTKEDTIPAGPVDGPSQGPSVPLDTEQDAPADIIAPGSPYTSNRLTIQNLTLPIIPNWDIPPSPPGSPPQKATKKFTQFLELKKKGQHFNSRLETSSVLRDPNHPQKLNNFAGISEVDQYASVLPEEVGVPVIWPTWAYGDELNATQKKMKANVNRGPVSFVPANSKSSNAKSTLSVRAAQESSQNSRKRKEVD</sequence>
<reference evidence="2 3" key="1">
    <citation type="journal article" date="2018" name="Sci. Rep.">
        <title>Comparative genomics provides insights into the lifestyle and reveals functional heterogeneity of dark septate endophytic fungi.</title>
        <authorList>
            <person name="Knapp D.G."/>
            <person name="Nemeth J.B."/>
            <person name="Barry K."/>
            <person name="Hainaut M."/>
            <person name="Henrissat B."/>
            <person name="Johnson J."/>
            <person name="Kuo A."/>
            <person name="Lim J.H.P."/>
            <person name="Lipzen A."/>
            <person name="Nolan M."/>
            <person name="Ohm R.A."/>
            <person name="Tamas L."/>
            <person name="Grigoriev I.V."/>
            <person name="Spatafora J.W."/>
            <person name="Nagy L.G."/>
            <person name="Kovacs G.M."/>
        </authorList>
    </citation>
    <scope>NUCLEOTIDE SEQUENCE [LARGE SCALE GENOMIC DNA]</scope>
    <source>
        <strain evidence="2 3">DSE2036</strain>
    </source>
</reference>
<proteinExistence type="predicted"/>
<evidence type="ECO:0000313" key="3">
    <source>
        <dbReference type="Proteomes" id="UP000244855"/>
    </source>
</evidence>
<evidence type="ECO:0000256" key="1">
    <source>
        <dbReference type="SAM" id="MobiDB-lite"/>
    </source>
</evidence>
<evidence type="ECO:0008006" key="4">
    <source>
        <dbReference type="Google" id="ProtNLM"/>
    </source>
</evidence>
<keyword evidence="3" id="KW-1185">Reference proteome</keyword>
<dbReference type="InterPro" id="IPR012479">
    <property type="entry name" value="SAP30BP"/>
</dbReference>
<feature type="region of interest" description="Disordered" evidence="1">
    <location>
        <begin position="195"/>
        <end position="232"/>
    </location>
</feature>
<dbReference type="Pfam" id="PF07818">
    <property type="entry name" value="HCNGP"/>
    <property type="match status" value="1"/>
</dbReference>
<accession>A0A2V1DER7</accession>
<dbReference type="GO" id="GO:0005634">
    <property type="term" value="C:nucleus"/>
    <property type="evidence" value="ECO:0007669"/>
    <property type="project" value="TreeGrafter"/>
</dbReference>
<evidence type="ECO:0000313" key="2">
    <source>
        <dbReference type="EMBL" id="PVH96515.1"/>
    </source>
</evidence>
<dbReference type="EMBL" id="KZ805462">
    <property type="protein sequence ID" value="PVH96515.1"/>
    <property type="molecule type" value="Genomic_DNA"/>
</dbReference>
<dbReference type="OrthoDB" id="1714508at2759"/>
<organism evidence="2 3">
    <name type="scientific">Periconia macrospinosa</name>
    <dbReference type="NCBI Taxonomy" id="97972"/>
    <lineage>
        <taxon>Eukaryota</taxon>
        <taxon>Fungi</taxon>
        <taxon>Dikarya</taxon>
        <taxon>Ascomycota</taxon>
        <taxon>Pezizomycotina</taxon>
        <taxon>Dothideomycetes</taxon>
        <taxon>Pleosporomycetidae</taxon>
        <taxon>Pleosporales</taxon>
        <taxon>Massarineae</taxon>
        <taxon>Periconiaceae</taxon>
        <taxon>Periconia</taxon>
    </lineage>
</organism>
<dbReference type="STRING" id="97972.A0A2V1DER7"/>
<protein>
    <recommendedName>
        <fullName evidence="4">HCNGP-domain-containing protein</fullName>
    </recommendedName>
</protein>
<dbReference type="PANTHER" id="PTHR13464:SF0">
    <property type="entry name" value="SAP30-BINDING PROTEIN"/>
    <property type="match status" value="1"/>
</dbReference>
<dbReference type="Proteomes" id="UP000244855">
    <property type="component" value="Unassembled WGS sequence"/>
</dbReference>
<feature type="compositionally biased region" description="Polar residues" evidence="1">
    <location>
        <begin position="201"/>
        <end position="224"/>
    </location>
</feature>
<dbReference type="GO" id="GO:0006355">
    <property type="term" value="P:regulation of DNA-templated transcription"/>
    <property type="evidence" value="ECO:0007669"/>
    <property type="project" value="InterPro"/>
</dbReference>
<feature type="region of interest" description="Disordered" evidence="1">
    <location>
        <begin position="1"/>
        <end position="68"/>
    </location>
</feature>
<dbReference type="AlphaFoldDB" id="A0A2V1DER7"/>
<dbReference type="PANTHER" id="PTHR13464">
    <property type="entry name" value="TRANSCRIPTIONAL REGULATOR PROTEIN HCNGP"/>
    <property type="match status" value="1"/>
</dbReference>
<gene>
    <name evidence="2" type="ORF">DM02DRAFT_569418</name>
</gene>